<reference evidence="10 11" key="1">
    <citation type="submission" date="2018-11" db="EMBL/GenBank/DDBJ databases">
        <title>Draft genome sequence of Ferruginibacter sp. BO-59.</title>
        <authorList>
            <person name="Im W.T."/>
        </authorList>
    </citation>
    <scope>NUCLEOTIDE SEQUENCE [LARGE SCALE GENOMIC DNA]</scope>
    <source>
        <strain evidence="10 11">BO-59</strain>
    </source>
</reference>
<dbReference type="InterPro" id="IPR051449">
    <property type="entry name" value="ABC-2_transporter_component"/>
</dbReference>
<dbReference type="Gene3D" id="3.40.1710.10">
    <property type="entry name" value="abc type-2 transporter like domain"/>
    <property type="match status" value="1"/>
</dbReference>
<comment type="subcellular location">
    <subcellularLocation>
        <location evidence="1">Cell membrane</location>
        <topology evidence="1">Multi-pass membrane protein</topology>
    </subcellularLocation>
</comment>
<evidence type="ECO:0000313" key="10">
    <source>
        <dbReference type="EMBL" id="RNI38692.1"/>
    </source>
</evidence>
<name>A0A3M9NLN3_9BACT</name>
<evidence type="ECO:0000256" key="8">
    <source>
        <dbReference type="SAM" id="Phobius"/>
    </source>
</evidence>
<dbReference type="InterPro" id="IPR013525">
    <property type="entry name" value="ABC2_TM"/>
</dbReference>
<dbReference type="InterPro" id="IPR047817">
    <property type="entry name" value="ABC2_TM_bact-type"/>
</dbReference>
<keyword evidence="5 8" id="KW-0812">Transmembrane</keyword>
<comment type="caution">
    <text evidence="10">The sequence shown here is derived from an EMBL/GenBank/DDBJ whole genome shotgun (WGS) entry which is preliminary data.</text>
</comment>
<dbReference type="RefSeq" id="WP_123119254.1">
    <property type="nucleotide sequence ID" value="NZ_RJJR01000002.1"/>
</dbReference>
<evidence type="ECO:0000256" key="1">
    <source>
        <dbReference type="ARBA" id="ARBA00004651"/>
    </source>
</evidence>
<feature type="transmembrane region" description="Helical" evidence="8">
    <location>
        <begin position="21"/>
        <end position="40"/>
    </location>
</feature>
<evidence type="ECO:0000256" key="4">
    <source>
        <dbReference type="ARBA" id="ARBA00022475"/>
    </source>
</evidence>
<keyword evidence="11" id="KW-1185">Reference proteome</keyword>
<evidence type="ECO:0000256" key="5">
    <source>
        <dbReference type="ARBA" id="ARBA00022692"/>
    </source>
</evidence>
<keyword evidence="7 8" id="KW-0472">Membrane</keyword>
<dbReference type="PROSITE" id="PS51012">
    <property type="entry name" value="ABC_TM2"/>
    <property type="match status" value="1"/>
</dbReference>
<feature type="domain" description="ABC transmembrane type-2" evidence="9">
    <location>
        <begin position="132"/>
        <end position="371"/>
    </location>
</feature>
<feature type="transmembrane region" description="Helical" evidence="8">
    <location>
        <begin position="259"/>
        <end position="278"/>
    </location>
</feature>
<keyword evidence="6 8" id="KW-1133">Transmembrane helix</keyword>
<evidence type="ECO:0000313" key="11">
    <source>
        <dbReference type="Proteomes" id="UP000267223"/>
    </source>
</evidence>
<dbReference type="GO" id="GO:0005886">
    <property type="term" value="C:plasma membrane"/>
    <property type="evidence" value="ECO:0007669"/>
    <property type="project" value="UniProtKB-SubCell"/>
</dbReference>
<dbReference type="GO" id="GO:0140359">
    <property type="term" value="F:ABC-type transporter activity"/>
    <property type="evidence" value="ECO:0007669"/>
    <property type="project" value="InterPro"/>
</dbReference>
<dbReference type="Proteomes" id="UP000267223">
    <property type="component" value="Unassembled WGS sequence"/>
</dbReference>
<gene>
    <name evidence="10" type="ORF">EFY79_03215</name>
</gene>
<proteinExistence type="inferred from homology"/>
<keyword evidence="4" id="KW-1003">Cell membrane</keyword>
<dbReference type="EMBL" id="RJJR01000002">
    <property type="protein sequence ID" value="RNI38692.1"/>
    <property type="molecule type" value="Genomic_DNA"/>
</dbReference>
<accession>A0A3M9NLN3</accession>
<dbReference type="AlphaFoldDB" id="A0A3M9NLN3"/>
<dbReference type="PANTHER" id="PTHR30294:SF29">
    <property type="entry name" value="MULTIDRUG ABC TRANSPORTER PERMEASE YBHS-RELATED"/>
    <property type="match status" value="1"/>
</dbReference>
<dbReference type="PANTHER" id="PTHR30294">
    <property type="entry name" value="MEMBRANE COMPONENT OF ABC TRANSPORTER YHHJ-RELATED"/>
    <property type="match status" value="1"/>
</dbReference>
<feature type="transmembrane region" description="Helical" evidence="8">
    <location>
        <begin position="179"/>
        <end position="202"/>
    </location>
</feature>
<organism evidence="10 11">
    <name type="scientific">Hanamia caeni</name>
    <dbReference type="NCBI Taxonomy" id="2294116"/>
    <lineage>
        <taxon>Bacteria</taxon>
        <taxon>Pseudomonadati</taxon>
        <taxon>Bacteroidota</taxon>
        <taxon>Chitinophagia</taxon>
        <taxon>Chitinophagales</taxon>
        <taxon>Chitinophagaceae</taxon>
        <taxon>Hanamia</taxon>
    </lineage>
</organism>
<feature type="transmembrane region" description="Helical" evidence="8">
    <location>
        <begin position="349"/>
        <end position="366"/>
    </location>
</feature>
<evidence type="ECO:0000259" key="9">
    <source>
        <dbReference type="PROSITE" id="PS51012"/>
    </source>
</evidence>
<protein>
    <submittedName>
        <fullName evidence="10">ABC transporter permease</fullName>
    </submittedName>
</protein>
<dbReference type="OrthoDB" id="9808686at2"/>
<comment type="similarity">
    <text evidence="2">Belongs to the ABC-2 integral membrane protein family.</text>
</comment>
<sequence>MRVLKFLLQKEFRQIFRDPSIFRVLFIAPLAQLLILPLAANYQIKNINLAVVDNDHSQYSQILINKITSSGYFRLKEYSAIFSQALRSVELDKSDIILEIPADFQKKLIKNSEADLFVAANAINGIKAGLGSAYIQQIIQNYNQTVRMKWIQFPRFNPQPVIDVEYSDWYNPEMNYPYFMVPGILVMLITIIGSNFAALNIVKEKELGTIEQINVSPIKKTYFILGKLIPFWILALVVLTAGLIIAWLVYGIIPLGSYFTIYLFSAIYLLAILGLGLLLSTYAETQQQSFLVAFFLIMIFNLMSGLFTPVESMPHWAQVITWFNPVTYFIEVMRMVILKGSGIADIQNQIFAVIGFAVFFNGWAILNYRKRN</sequence>
<evidence type="ECO:0000256" key="3">
    <source>
        <dbReference type="ARBA" id="ARBA00022448"/>
    </source>
</evidence>
<evidence type="ECO:0000256" key="6">
    <source>
        <dbReference type="ARBA" id="ARBA00022989"/>
    </source>
</evidence>
<evidence type="ECO:0000256" key="2">
    <source>
        <dbReference type="ARBA" id="ARBA00007783"/>
    </source>
</evidence>
<dbReference type="Pfam" id="PF12698">
    <property type="entry name" value="ABC2_membrane_3"/>
    <property type="match status" value="1"/>
</dbReference>
<evidence type="ECO:0000256" key="7">
    <source>
        <dbReference type="ARBA" id="ARBA00023136"/>
    </source>
</evidence>
<keyword evidence="3" id="KW-0813">Transport</keyword>
<feature type="transmembrane region" description="Helical" evidence="8">
    <location>
        <begin position="229"/>
        <end position="253"/>
    </location>
</feature>
<feature type="transmembrane region" description="Helical" evidence="8">
    <location>
        <begin position="290"/>
        <end position="310"/>
    </location>
</feature>